<dbReference type="InterPro" id="IPR029056">
    <property type="entry name" value="Ribokinase-like"/>
</dbReference>
<evidence type="ECO:0000256" key="3">
    <source>
        <dbReference type="ARBA" id="ARBA00022679"/>
    </source>
</evidence>
<comment type="similarity">
    <text evidence="1">Belongs to the pyridoxine kinase family.</text>
</comment>
<keyword evidence="3" id="KW-0808">Transferase</keyword>
<proteinExistence type="inferred from homology"/>
<dbReference type="InterPro" id="IPR004625">
    <property type="entry name" value="PyrdxlKinase"/>
</dbReference>
<dbReference type="GO" id="GO:0005524">
    <property type="term" value="F:ATP binding"/>
    <property type="evidence" value="ECO:0007669"/>
    <property type="project" value="UniProtKB-KW"/>
</dbReference>
<evidence type="ECO:0000313" key="9">
    <source>
        <dbReference type="EMBL" id="KNZ47158.1"/>
    </source>
</evidence>
<keyword evidence="4" id="KW-0547">Nucleotide-binding</keyword>
<dbReference type="GO" id="GO:0009443">
    <property type="term" value="P:pyridoxal 5'-phosphate salvage"/>
    <property type="evidence" value="ECO:0007669"/>
    <property type="project" value="InterPro"/>
</dbReference>
<keyword evidence="7" id="KW-0812">Transmembrane</keyword>
<keyword evidence="5" id="KW-0418">Kinase</keyword>
<dbReference type="STRING" id="27349.A0A0L6UF04"/>
<evidence type="ECO:0000256" key="1">
    <source>
        <dbReference type="ARBA" id="ARBA00008805"/>
    </source>
</evidence>
<dbReference type="GO" id="GO:0005829">
    <property type="term" value="C:cytosol"/>
    <property type="evidence" value="ECO:0007669"/>
    <property type="project" value="TreeGrafter"/>
</dbReference>
<evidence type="ECO:0000256" key="6">
    <source>
        <dbReference type="ARBA" id="ARBA00022840"/>
    </source>
</evidence>
<dbReference type="Gene3D" id="3.40.1190.20">
    <property type="match status" value="1"/>
</dbReference>
<dbReference type="EC" id="2.7.1.35" evidence="2"/>
<evidence type="ECO:0000256" key="5">
    <source>
        <dbReference type="ARBA" id="ARBA00022777"/>
    </source>
</evidence>
<feature type="domain" description="Pyridoxamine kinase/Phosphomethylpyrimidine kinase" evidence="8">
    <location>
        <begin position="128"/>
        <end position="211"/>
    </location>
</feature>
<gene>
    <name evidence="9" type="ORF">VP01_663g10</name>
</gene>
<dbReference type="OrthoDB" id="2104723at2759"/>
<evidence type="ECO:0000256" key="4">
    <source>
        <dbReference type="ARBA" id="ARBA00022741"/>
    </source>
</evidence>
<evidence type="ECO:0000256" key="7">
    <source>
        <dbReference type="SAM" id="Phobius"/>
    </source>
</evidence>
<dbReference type="Proteomes" id="UP000037035">
    <property type="component" value="Unassembled WGS sequence"/>
</dbReference>
<dbReference type="InterPro" id="IPR013749">
    <property type="entry name" value="PM/HMP-P_kinase-1"/>
</dbReference>
<keyword evidence="7" id="KW-0472">Membrane</keyword>
<dbReference type="PANTHER" id="PTHR10534">
    <property type="entry name" value="PYRIDOXAL KINASE"/>
    <property type="match status" value="1"/>
</dbReference>
<dbReference type="PANTHER" id="PTHR10534:SF2">
    <property type="entry name" value="PYRIDOXAL KINASE"/>
    <property type="match status" value="1"/>
</dbReference>
<keyword evidence="6" id="KW-0067">ATP-binding</keyword>
<dbReference type="SUPFAM" id="SSF53613">
    <property type="entry name" value="Ribokinase-like"/>
    <property type="match status" value="1"/>
</dbReference>
<dbReference type="AlphaFoldDB" id="A0A0L6UF04"/>
<sequence length="354" mass="38372">MPRVLSIQSHVVSGYVGNKSATFPLQLLGWDVDVLNTVQFSNHLGYGHHGGSKMPVEHLISCIDGLKQNGLLTYDALLTGIPCFFFGLLILTALFYQDFLLLLFCLGFTPGPEGIDALLYSIHKIKTKNPNVTYLVDPVMGDDGKLYVSEQVPPKYKELLKLATIATPNEFEAQILTSHGTTTLPEIRDCLGAFHQMHGLQHIVITSISISRSLVAHLDDVPPADSEGNVLICAGSTKQGEAWMIIFPKRSSRFDGVGDLFASILLGRLVSADPAAGLSQAAELALASTQGVMDRTTDQIAPSHLPPSDMSLPSPQAHNARHSELKIIQSRAMIESPSVRWKCRSFDAALASST</sequence>
<comment type="caution">
    <text evidence="9">The sequence shown here is derived from an EMBL/GenBank/DDBJ whole genome shotgun (WGS) entry which is preliminary data.</text>
</comment>
<keyword evidence="7" id="KW-1133">Transmembrane helix</keyword>
<evidence type="ECO:0000313" key="10">
    <source>
        <dbReference type="Proteomes" id="UP000037035"/>
    </source>
</evidence>
<name>A0A0L6UF04_9BASI</name>
<evidence type="ECO:0000256" key="2">
    <source>
        <dbReference type="ARBA" id="ARBA00012104"/>
    </source>
</evidence>
<dbReference type="CDD" id="cd01173">
    <property type="entry name" value="pyridoxal_pyridoxamine_kinase"/>
    <property type="match status" value="1"/>
</dbReference>
<reference evidence="9 10" key="1">
    <citation type="submission" date="2015-08" db="EMBL/GenBank/DDBJ databases">
        <title>Next Generation Sequencing and Analysis of the Genome of Puccinia sorghi L Schw, the Causal Agent of Maize Common Rust.</title>
        <authorList>
            <person name="Rochi L."/>
            <person name="Burguener G."/>
            <person name="Darino M."/>
            <person name="Turjanski A."/>
            <person name="Kreff E."/>
            <person name="Dieguez M.J."/>
            <person name="Sacco F."/>
        </authorList>
    </citation>
    <scope>NUCLEOTIDE SEQUENCE [LARGE SCALE GENOMIC DNA]</scope>
    <source>
        <strain evidence="9 10">RO10H11247</strain>
    </source>
</reference>
<dbReference type="Pfam" id="PF08543">
    <property type="entry name" value="Phos_pyr_kin"/>
    <property type="match status" value="1"/>
</dbReference>
<dbReference type="VEuPathDB" id="FungiDB:VP01_663g10"/>
<evidence type="ECO:0000259" key="8">
    <source>
        <dbReference type="Pfam" id="PF08543"/>
    </source>
</evidence>
<protein>
    <recommendedName>
        <fullName evidence="2">pyridoxal kinase</fullName>
        <ecNumber evidence="2">2.7.1.35</ecNumber>
    </recommendedName>
</protein>
<accession>A0A0L6UF04</accession>
<organism evidence="9 10">
    <name type="scientific">Puccinia sorghi</name>
    <dbReference type="NCBI Taxonomy" id="27349"/>
    <lineage>
        <taxon>Eukaryota</taxon>
        <taxon>Fungi</taxon>
        <taxon>Dikarya</taxon>
        <taxon>Basidiomycota</taxon>
        <taxon>Pucciniomycotina</taxon>
        <taxon>Pucciniomycetes</taxon>
        <taxon>Pucciniales</taxon>
        <taxon>Pucciniaceae</taxon>
        <taxon>Puccinia</taxon>
    </lineage>
</organism>
<keyword evidence="10" id="KW-1185">Reference proteome</keyword>
<dbReference type="EMBL" id="LAVV01011985">
    <property type="protein sequence ID" value="KNZ47158.1"/>
    <property type="molecule type" value="Genomic_DNA"/>
</dbReference>
<dbReference type="GO" id="GO:0008478">
    <property type="term" value="F:pyridoxal kinase activity"/>
    <property type="evidence" value="ECO:0007669"/>
    <property type="project" value="UniProtKB-EC"/>
</dbReference>
<feature type="transmembrane region" description="Helical" evidence="7">
    <location>
        <begin position="76"/>
        <end position="96"/>
    </location>
</feature>